<proteinExistence type="predicted"/>
<organism evidence="2 3">
    <name type="scientific">Coprinellus micaceus</name>
    <name type="common">Glistening ink-cap mushroom</name>
    <name type="synonym">Coprinus micaceus</name>
    <dbReference type="NCBI Taxonomy" id="71717"/>
    <lineage>
        <taxon>Eukaryota</taxon>
        <taxon>Fungi</taxon>
        <taxon>Dikarya</taxon>
        <taxon>Basidiomycota</taxon>
        <taxon>Agaricomycotina</taxon>
        <taxon>Agaricomycetes</taxon>
        <taxon>Agaricomycetidae</taxon>
        <taxon>Agaricales</taxon>
        <taxon>Agaricineae</taxon>
        <taxon>Psathyrellaceae</taxon>
        <taxon>Coprinellus</taxon>
    </lineage>
</organism>
<accession>A0A4Y7SK79</accession>
<name>A0A4Y7SK79_COPMI</name>
<evidence type="ECO:0000256" key="1">
    <source>
        <dbReference type="SAM" id="MobiDB-lite"/>
    </source>
</evidence>
<sequence length="214" mass="23630">MPPKHKAPPRPKFDKNHKPVEPTWSPAPISSNCPAQWNEYYHQYGVLHNQWKEDLEEWKALYGGDTDSGDEGEGDDGDSDSPQCRSGIQSCHGHYLQDILEDALADAINTPLPLPPMTQEEFMQTLPSLIALFTAYTKANESVADEAEETGIFGMLVPQLAEIPADAPEIAPCTGIILNAETSRRGSGSLEDGYWLRCRSSLKATAKAQKIYRS</sequence>
<dbReference type="Proteomes" id="UP000298030">
    <property type="component" value="Unassembled WGS sequence"/>
</dbReference>
<protein>
    <submittedName>
        <fullName evidence="2">Uncharacterized protein</fullName>
    </submittedName>
</protein>
<dbReference type="AlphaFoldDB" id="A0A4Y7SK79"/>
<dbReference type="EMBL" id="QPFP01000105">
    <property type="protein sequence ID" value="TEB21639.1"/>
    <property type="molecule type" value="Genomic_DNA"/>
</dbReference>
<feature type="region of interest" description="Disordered" evidence="1">
    <location>
        <begin position="1"/>
        <end position="29"/>
    </location>
</feature>
<feature type="compositionally biased region" description="Basic and acidic residues" evidence="1">
    <location>
        <begin position="11"/>
        <end position="20"/>
    </location>
</feature>
<reference evidence="2 3" key="1">
    <citation type="journal article" date="2019" name="Nat. Ecol. Evol.">
        <title>Megaphylogeny resolves global patterns of mushroom evolution.</title>
        <authorList>
            <person name="Varga T."/>
            <person name="Krizsan K."/>
            <person name="Foldi C."/>
            <person name="Dima B."/>
            <person name="Sanchez-Garcia M."/>
            <person name="Sanchez-Ramirez S."/>
            <person name="Szollosi G.J."/>
            <person name="Szarkandi J.G."/>
            <person name="Papp V."/>
            <person name="Albert L."/>
            <person name="Andreopoulos W."/>
            <person name="Angelini C."/>
            <person name="Antonin V."/>
            <person name="Barry K.W."/>
            <person name="Bougher N.L."/>
            <person name="Buchanan P."/>
            <person name="Buyck B."/>
            <person name="Bense V."/>
            <person name="Catcheside P."/>
            <person name="Chovatia M."/>
            <person name="Cooper J."/>
            <person name="Damon W."/>
            <person name="Desjardin D."/>
            <person name="Finy P."/>
            <person name="Geml J."/>
            <person name="Haridas S."/>
            <person name="Hughes K."/>
            <person name="Justo A."/>
            <person name="Karasinski D."/>
            <person name="Kautmanova I."/>
            <person name="Kiss B."/>
            <person name="Kocsube S."/>
            <person name="Kotiranta H."/>
            <person name="LaButti K.M."/>
            <person name="Lechner B.E."/>
            <person name="Liimatainen K."/>
            <person name="Lipzen A."/>
            <person name="Lukacs Z."/>
            <person name="Mihaltcheva S."/>
            <person name="Morgado L.N."/>
            <person name="Niskanen T."/>
            <person name="Noordeloos M.E."/>
            <person name="Ohm R.A."/>
            <person name="Ortiz-Santana B."/>
            <person name="Ovrebo C."/>
            <person name="Racz N."/>
            <person name="Riley R."/>
            <person name="Savchenko A."/>
            <person name="Shiryaev A."/>
            <person name="Soop K."/>
            <person name="Spirin V."/>
            <person name="Szebenyi C."/>
            <person name="Tomsovsky M."/>
            <person name="Tulloss R.E."/>
            <person name="Uehling J."/>
            <person name="Grigoriev I.V."/>
            <person name="Vagvolgyi C."/>
            <person name="Papp T."/>
            <person name="Martin F.M."/>
            <person name="Miettinen O."/>
            <person name="Hibbett D.S."/>
            <person name="Nagy L.G."/>
        </authorList>
    </citation>
    <scope>NUCLEOTIDE SEQUENCE [LARGE SCALE GENOMIC DNA]</scope>
    <source>
        <strain evidence="2 3">FP101781</strain>
    </source>
</reference>
<keyword evidence="3" id="KW-1185">Reference proteome</keyword>
<comment type="caution">
    <text evidence="2">The sequence shown here is derived from an EMBL/GenBank/DDBJ whole genome shotgun (WGS) entry which is preliminary data.</text>
</comment>
<feature type="region of interest" description="Disordered" evidence="1">
    <location>
        <begin position="62"/>
        <end position="86"/>
    </location>
</feature>
<feature type="compositionally biased region" description="Acidic residues" evidence="1">
    <location>
        <begin position="67"/>
        <end position="79"/>
    </location>
</feature>
<gene>
    <name evidence="2" type="ORF">FA13DRAFT_1799608</name>
</gene>
<evidence type="ECO:0000313" key="3">
    <source>
        <dbReference type="Proteomes" id="UP000298030"/>
    </source>
</evidence>
<evidence type="ECO:0000313" key="2">
    <source>
        <dbReference type="EMBL" id="TEB21639.1"/>
    </source>
</evidence>